<evidence type="ECO:0000313" key="5">
    <source>
        <dbReference type="Proteomes" id="UP000520814"/>
    </source>
</evidence>
<keyword evidence="5" id="KW-1185">Reference proteome</keyword>
<proteinExistence type="predicted"/>
<dbReference type="InterPro" id="IPR005561">
    <property type="entry name" value="ANTAR"/>
</dbReference>
<dbReference type="PROSITE" id="PS50110">
    <property type="entry name" value="RESPONSE_REGULATORY"/>
    <property type="match status" value="1"/>
</dbReference>
<feature type="domain" description="Response regulatory" evidence="2">
    <location>
        <begin position="9"/>
        <end position="123"/>
    </location>
</feature>
<dbReference type="PANTHER" id="PTHR43228">
    <property type="entry name" value="TWO-COMPONENT RESPONSE REGULATOR"/>
    <property type="match status" value="1"/>
</dbReference>
<feature type="modified residue" description="4-aspartylphosphate" evidence="1">
    <location>
        <position position="59"/>
    </location>
</feature>
<evidence type="ECO:0000313" key="4">
    <source>
        <dbReference type="EMBL" id="MBB6053518.1"/>
    </source>
</evidence>
<evidence type="ECO:0000259" key="3">
    <source>
        <dbReference type="PROSITE" id="PS50921"/>
    </source>
</evidence>
<dbReference type="Gene3D" id="3.40.50.2300">
    <property type="match status" value="1"/>
</dbReference>
<dbReference type="SMART" id="SM01012">
    <property type="entry name" value="ANTAR"/>
    <property type="match status" value="1"/>
</dbReference>
<dbReference type="InterPro" id="IPR052048">
    <property type="entry name" value="ST_Response_Regulator"/>
</dbReference>
<dbReference type="PIRSF" id="PIRSF036382">
    <property type="entry name" value="RR_antiterm"/>
    <property type="match status" value="1"/>
</dbReference>
<dbReference type="InterPro" id="IPR036388">
    <property type="entry name" value="WH-like_DNA-bd_sf"/>
</dbReference>
<dbReference type="PROSITE" id="PS50921">
    <property type="entry name" value="ANTAR"/>
    <property type="match status" value="1"/>
</dbReference>
<protein>
    <submittedName>
        <fullName evidence="4">Response regulator NasT</fullName>
    </submittedName>
</protein>
<dbReference type="SMART" id="SM00448">
    <property type="entry name" value="REC"/>
    <property type="match status" value="1"/>
</dbReference>
<dbReference type="InterPro" id="IPR008327">
    <property type="entry name" value="Sig_transdc_resp-reg_antiterm"/>
</dbReference>
<gene>
    <name evidence="4" type="ORF">HNQ39_005353</name>
</gene>
<dbReference type="Pfam" id="PF03861">
    <property type="entry name" value="ANTAR"/>
    <property type="match status" value="1"/>
</dbReference>
<dbReference type="Gene3D" id="1.10.10.10">
    <property type="entry name" value="Winged helix-like DNA-binding domain superfamily/Winged helix DNA-binding domain"/>
    <property type="match status" value="1"/>
</dbReference>
<sequence length="199" mass="22010">MPEEPKKIRAILAEDEGMTILLLRRALTLAGYEVVKAVPDGEQAVLAARELAPDFLVMDINMPRMSGIEAARQITLERPLPIIMLTAYSDQALVEEAIAAGACAYLVKPVVAEQVAPAVRTALARFDVLQETRRENTDLRDALETRKLVERAKGILASRLQLNEADAFRRLQKSARDKSLPLKQVALEIVRADELLTSL</sequence>
<feature type="domain" description="ANTAR" evidence="3">
    <location>
        <begin position="129"/>
        <end position="190"/>
    </location>
</feature>
<dbReference type="GO" id="GO:0000160">
    <property type="term" value="P:phosphorelay signal transduction system"/>
    <property type="evidence" value="ECO:0007669"/>
    <property type="project" value="InterPro"/>
</dbReference>
<accession>A0A7W9SX39</accession>
<keyword evidence="1" id="KW-0597">Phosphoprotein</keyword>
<dbReference type="AlphaFoldDB" id="A0A7W9SX39"/>
<evidence type="ECO:0000259" key="2">
    <source>
        <dbReference type="PROSITE" id="PS50110"/>
    </source>
</evidence>
<organism evidence="4 5">
    <name type="scientific">Armatimonas rosea</name>
    <dbReference type="NCBI Taxonomy" id="685828"/>
    <lineage>
        <taxon>Bacteria</taxon>
        <taxon>Bacillati</taxon>
        <taxon>Armatimonadota</taxon>
        <taxon>Armatimonadia</taxon>
        <taxon>Armatimonadales</taxon>
        <taxon>Armatimonadaceae</taxon>
        <taxon>Armatimonas</taxon>
    </lineage>
</organism>
<dbReference type="EMBL" id="JACHGW010000007">
    <property type="protein sequence ID" value="MBB6053518.1"/>
    <property type="molecule type" value="Genomic_DNA"/>
</dbReference>
<dbReference type="GO" id="GO:0003723">
    <property type="term" value="F:RNA binding"/>
    <property type="evidence" value="ECO:0007669"/>
    <property type="project" value="InterPro"/>
</dbReference>
<evidence type="ECO:0000256" key="1">
    <source>
        <dbReference type="PROSITE-ProRule" id="PRU00169"/>
    </source>
</evidence>
<dbReference type="PANTHER" id="PTHR43228:SF1">
    <property type="entry name" value="TWO-COMPONENT RESPONSE REGULATOR ARR22"/>
    <property type="match status" value="1"/>
</dbReference>
<comment type="caution">
    <text evidence="4">The sequence shown here is derived from an EMBL/GenBank/DDBJ whole genome shotgun (WGS) entry which is preliminary data.</text>
</comment>
<name>A0A7W9SX39_ARMRO</name>
<reference evidence="4 5" key="1">
    <citation type="submission" date="2020-08" db="EMBL/GenBank/DDBJ databases">
        <title>Genomic Encyclopedia of Type Strains, Phase IV (KMG-IV): sequencing the most valuable type-strain genomes for metagenomic binning, comparative biology and taxonomic classification.</title>
        <authorList>
            <person name="Goeker M."/>
        </authorList>
    </citation>
    <scope>NUCLEOTIDE SEQUENCE [LARGE SCALE GENOMIC DNA]</scope>
    <source>
        <strain evidence="4 5">DSM 23562</strain>
    </source>
</reference>
<dbReference type="RefSeq" id="WP_184203609.1">
    <property type="nucleotide sequence ID" value="NZ_JACHGW010000007.1"/>
</dbReference>
<dbReference type="Proteomes" id="UP000520814">
    <property type="component" value="Unassembled WGS sequence"/>
</dbReference>
<dbReference type="InterPro" id="IPR011006">
    <property type="entry name" value="CheY-like_superfamily"/>
</dbReference>
<dbReference type="InterPro" id="IPR001789">
    <property type="entry name" value="Sig_transdc_resp-reg_receiver"/>
</dbReference>
<dbReference type="Pfam" id="PF00072">
    <property type="entry name" value="Response_reg"/>
    <property type="match status" value="1"/>
</dbReference>
<dbReference type="SUPFAM" id="SSF52172">
    <property type="entry name" value="CheY-like"/>
    <property type="match status" value="1"/>
</dbReference>